<dbReference type="Gene3D" id="2.40.420.20">
    <property type="match status" value="1"/>
</dbReference>
<dbReference type="NCBIfam" id="TIGR01730">
    <property type="entry name" value="RND_mfp"/>
    <property type="match status" value="1"/>
</dbReference>
<feature type="domain" description="Multidrug resistance protein MdtA-like C-terminal permuted SH3" evidence="5">
    <location>
        <begin position="293"/>
        <end position="351"/>
    </location>
</feature>
<feature type="domain" description="CusB-like barrel-sandwich hybrid" evidence="3">
    <location>
        <begin position="84"/>
        <end position="207"/>
    </location>
</feature>
<dbReference type="PANTHER" id="PTHR30097">
    <property type="entry name" value="CATION EFFLUX SYSTEM PROTEIN CUSB"/>
    <property type="match status" value="1"/>
</dbReference>
<dbReference type="Pfam" id="PF25954">
    <property type="entry name" value="Beta-barrel_RND_2"/>
    <property type="match status" value="1"/>
</dbReference>
<dbReference type="InterPro" id="IPR058790">
    <property type="entry name" value="BSH_CusB"/>
</dbReference>
<dbReference type="Pfam" id="PF25967">
    <property type="entry name" value="RND-MFP_C"/>
    <property type="match status" value="1"/>
</dbReference>
<gene>
    <name evidence="6" type="ORF">KK060_00355</name>
</gene>
<sequence length="370" mass="41081">MKPTFPYIFGLLLFVACTKENEVNDHAEHNPVSSTHPVENSTDLMLTETQVKLANITTQQVTKKTVGQTVVLNGRLTTNEEQTQAVSSRAAGRIEKLYVKETGQPVKKGEPLYVIYSEELLTLQQEYLLAKEQYETLGNNEKRYKSFLDAAERKLILYGLTKNQINLISRNTVKPNITFLAPSSGVVTSINVAEGQYVAEGQLLYNLEDLKTLWVEAELYPNELSLVKTGDNVKVSTAGESANTTEATITFLSPEYRSNSQITIMRAIIENPELVFKPGQQVQVFLTHSSKEAVALPVDAVIRNAKGAHVYIQTGNNTFAPRMVKTGIENFDQVEITEGINEGDTVAISGAYLLYSEIILKKGTDQTHHH</sequence>
<dbReference type="PROSITE" id="PS51257">
    <property type="entry name" value="PROKAR_LIPOPROTEIN"/>
    <property type="match status" value="1"/>
</dbReference>
<organism evidence="6 7">
    <name type="scientific">Chryseosolibacter indicus</name>
    <dbReference type="NCBI Taxonomy" id="2782351"/>
    <lineage>
        <taxon>Bacteria</taxon>
        <taxon>Pseudomonadati</taxon>
        <taxon>Bacteroidota</taxon>
        <taxon>Cytophagia</taxon>
        <taxon>Cytophagales</taxon>
        <taxon>Chryseotaleaceae</taxon>
        <taxon>Chryseosolibacter</taxon>
    </lineage>
</organism>
<dbReference type="InterPro" id="IPR051909">
    <property type="entry name" value="MFP_Cation_Efflux"/>
</dbReference>
<dbReference type="EMBL" id="JAHESD010000001">
    <property type="protein sequence ID" value="MBT1701708.1"/>
    <property type="molecule type" value="Genomic_DNA"/>
</dbReference>
<proteinExistence type="inferred from homology"/>
<dbReference type="InterPro" id="IPR006143">
    <property type="entry name" value="RND_pump_MFP"/>
</dbReference>
<comment type="caution">
    <text evidence="6">The sequence shown here is derived from an EMBL/GenBank/DDBJ whole genome shotgun (WGS) entry which is preliminary data.</text>
</comment>
<dbReference type="Proteomes" id="UP000772618">
    <property type="component" value="Unassembled WGS sequence"/>
</dbReference>
<evidence type="ECO:0000256" key="1">
    <source>
        <dbReference type="ARBA" id="ARBA00009477"/>
    </source>
</evidence>
<dbReference type="PANTHER" id="PTHR30097:SF4">
    <property type="entry name" value="SLR6042 PROTEIN"/>
    <property type="match status" value="1"/>
</dbReference>
<dbReference type="Gene3D" id="2.40.30.170">
    <property type="match status" value="1"/>
</dbReference>
<evidence type="ECO:0000313" key="7">
    <source>
        <dbReference type="Proteomes" id="UP000772618"/>
    </source>
</evidence>
<dbReference type="SUPFAM" id="SSF111369">
    <property type="entry name" value="HlyD-like secretion proteins"/>
    <property type="match status" value="1"/>
</dbReference>
<name>A0ABS5VL39_9BACT</name>
<keyword evidence="2" id="KW-0813">Transport</keyword>
<evidence type="ECO:0000259" key="5">
    <source>
        <dbReference type="Pfam" id="PF25967"/>
    </source>
</evidence>
<evidence type="ECO:0000256" key="2">
    <source>
        <dbReference type="ARBA" id="ARBA00022448"/>
    </source>
</evidence>
<dbReference type="Gene3D" id="2.40.50.100">
    <property type="match status" value="1"/>
</dbReference>
<evidence type="ECO:0000313" key="6">
    <source>
        <dbReference type="EMBL" id="MBT1701708.1"/>
    </source>
</evidence>
<keyword evidence="7" id="KW-1185">Reference proteome</keyword>
<comment type="similarity">
    <text evidence="1">Belongs to the membrane fusion protein (MFP) (TC 8.A.1) family.</text>
</comment>
<evidence type="ECO:0000259" key="4">
    <source>
        <dbReference type="Pfam" id="PF25954"/>
    </source>
</evidence>
<accession>A0ABS5VL39</accession>
<dbReference type="Pfam" id="PF25919">
    <property type="entry name" value="BSH_CusB"/>
    <property type="match status" value="1"/>
</dbReference>
<evidence type="ECO:0000259" key="3">
    <source>
        <dbReference type="Pfam" id="PF25919"/>
    </source>
</evidence>
<protein>
    <submittedName>
        <fullName evidence="6">Efflux RND transporter periplasmic adaptor subunit</fullName>
    </submittedName>
</protein>
<dbReference type="InterPro" id="IPR058627">
    <property type="entry name" value="MdtA-like_C"/>
</dbReference>
<reference evidence="6 7" key="1">
    <citation type="submission" date="2021-05" db="EMBL/GenBank/DDBJ databases">
        <title>A Polyphasic approach of four new species of the genus Ohtaekwangia: Ohtaekwangia histidinii sp. nov., Ohtaekwangia cretensis sp. nov., Ohtaekwangia indiensis sp. nov., Ohtaekwangia reichenbachii sp. nov. from diverse environment.</title>
        <authorList>
            <person name="Octaviana S."/>
        </authorList>
    </citation>
    <scope>NUCLEOTIDE SEQUENCE [LARGE SCALE GENOMIC DNA]</scope>
    <source>
        <strain evidence="6 7">PWU20</strain>
    </source>
</reference>
<dbReference type="InterPro" id="IPR058792">
    <property type="entry name" value="Beta-barrel_RND_2"/>
</dbReference>
<feature type="domain" description="CusB-like beta-barrel" evidence="4">
    <location>
        <begin position="212"/>
        <end position="288"/>
    </location>
</feature>
<dbReference type="RefSeq" id="WP_254151408.1">
    <property type="nucleotide sequence ID" value="NZ_JAHESD010000001.1"/>
</dbReference>